<protein>
    <submittedName>
        <fullName evidence="1">Uncharacterized protein</fullName>
    </submittedName>
</protein>
<name>A0AA36HKD7_9DINO</name>
<reference evidence="1" key="1">
    <citation type="submission" date="2023-08" db="EMBL/GenBank/DDBJ databases">
        <authorList>
            <person name="Chen Y."/>
            <person name="Shah S."/>
            <person name="Dougan E. K."/>
            <person name="Thang M."/>
            <person name="Chan C."/>
        </authorList>
    </citation>
    <scope>NUCLEOTIDE SEQUENCE</scope>
</reference>
<evidence type="ECO:0000313" key="1">
    <source>
        <dbReference type="EMBL" id="CAJ1370804.1"/>
    </source>
</evidence>
<accession>A0AA36HKD7</accession>
<organism evidence="1 2">
    <name type="scientific">Effrenium voratum</name>
    <dbReference type="NCBI Taxonomy" id="2562239"/>
    <lineage>
        <taxon>Eukaryota</taxon>
        <taxon>Sar</taxon>
        <taxon>Alveolata</taxon>
        <taxon>Dinophyceae</taxon>
        <taxon>Suessiales</taxon>
        <taxon>Symbiodiniaceae</taxon>
        <taxon>Effrenium</taxon>
    </lineage>
</organism>
<feature type="non-terminal residue" evidence="1">
    <location>
        <position position="1"/>
    </location>
</feature>
<comment type="caution">
    <text evidence="1">The sequence shown here is derived from an EMBL/GenBank/DDBJ whole genome shotgun (WGS) entry which is preliminary data.</text>
</comment>
<dbReference type="AlphaFoldDB" id="A0AA36HKD7"/>
<keyword evidence="2" id="KW-1185">Reference proteome</keyword>
<gene>
    <name evidence="1" type="ORF">EVOR1521_LOCUS1291</name>
</gene>
<dbReference type="Proteomes" id="UP001178507">
    <property type="component" value="Unassembled WGS sequence"/>
</dbReference>
<dbReference type="EMBL" id="CAUJNA010000037">
    <property type="protein sequence ID" value="CAJ1370804.1"/>
    <property type="molecule type" value="Genomic_DNA"/>
</dbReference>
<proteinExistence type="predicted"/>
<evidence type="ECO:0000313" key="2">
    <source>
        <dbReference type="Proteomes" id="UP001178507"/>
    </source>
</evidence>
<sequence length="178" mass="20629">DKLVRAIVRRTVTTAKLPVADVVSWTKVPRNKYYIGSQDRVKRDEAIVTGSSMVDVETLRDTGVQFIPEHILEDILGGSSSCATQSVEEWKLLSKRQRQRRREGSYWGNVLKHSILQLRRQWLKRRWEDHMHFMALMEEYSEVVAREQALLGSVKAQRQANSDAEETRRTVRVTVYGS</sequence>